<reference evidence="2 3" key="1">
    <citation type="journal article" date="2022" name="Syst. Appl. Microbiol.">
        <title>Rhodopirellula aestuarii sp. nov., a novel member of the genus Rhodopirellula isolated from brackish sediments collected in the Tagus River estuary, Portugal.</title>
        <authorList>
            <person name="Vitorino I.R."/>
            <person name="Klimek D."/>
            <person name="Calusinska M."/>
            <person name="Lobo-da-Cunha A."/>
            <person name="Vasconcelos V."/>
            <person name="Lage O.M."/>
        </authorList>
    </citation>
    <scope>NUCLEOTIDE SEQUENCE [LARGE SCALE GENOMIC DNA]</scope>
    <source>
        <strain evidence="2 3">ICT_H3.1</strain>
    </source>
</reference>
<dbReference type="InterPro" id="IPR006638">
    <property type="entry name" value="Elp3/MiaA/NifB-like_rSAM"/>
</dbReference>
<keyword evidence="3" id="KW-1185">Reference proteome</keyword>
<gene>
    <name evidence="2" type="ORF">NB063_04755</name>
</gene>
<dbReference type="SMART" id="SM00729">
    <property type="entry name" value="Elp3"/>
    <property type="match status" value="1"/>
</dbReference>
<feature type="domain" description="Elp3/MiaA/NifB-like radical SAM core" evidence="1">
    <location>
        <begin position="43"/>
        <end position="259"/>
    </location>
</feature>
<dbReference type="InterPro" id="IPR005909">
    <property type="entry name" value="RaSEA"/>
</dbReference>
<dbReference type="SFLD" id="SFLDS00029">
    <property type="entry name" value="Radical_SAM"/>
    <property type="match status" value="1"/>
</dbReference>
<dbReference type="EMBL" id="JAMQBK010000015">
    <property type="protein sequence ID" value="MCM2369929.1"/>
    <property type="molecule type" value="Genomic_DNA"/>
</dbReference>
<dbReference type="SUPFAM" id="SSF102114">
    <property type="entry name" value="Radical SAM enzymes"/>
    <property type="match status" value="1"/>
</dbReference>
<accession>A0ABT0TZ92</accession>
<dbReference type="InterPro" id="IPR007197">
    <property type="entry name" value="rSAM"/>
</dbReference>
<evidence type="ECO:0000313" key="3">
    <source>
        <dbReference type="Proteomes" id="UP001202961"/>
    </source>
</evidence>
<evidence type="ECO:0000259" key="1">
    <source>
        <dbReference type="SMART" id="SM00729"/>
    </source>
</evidence>
<comment type="caution">
    <text evidence="2">The sequence shown here is derived from an EMBL/GenBank/DDBJ whole genome shotgun (WGS) entry which is preliminary data.</text>
</comment>
<dbReference type="Pfam" id="PF04055">
    <property type="entry name" value="Radical_SAM"/>
    <property type="match status" value="1"/>
</dbReference>
<dbReference type="Proteomes" id="UP001202961">
    <property type="component" value="Unassembled WGS sequence"/>
</dbReference>
<organism evidence="2 3">
    <name type="scientific">Aporhodopirellula aestuarii</name>
    <dbReference type="NCBI Taxonomy" id="2950107"/>
    <lineage>
        <taxon>Bacteria</taxon>
        <taxon>Pseudomonadati</taxon>
        <taxon>Planctomycetota</taxon>
        <taxon>Planctomycetia</taxon>
        <taxon>Pirellulales</taxon>
        <taxon>Pirellulaceae</taxon>
        <taxon>Aporhodopirellula</taxon>
    </lineage>
</organism>
<proteinExistence type="predicted"/>
<name>A0ABT0TZ92_9BACT</name>
<evidence type="ECO:0000313" key="2">
    <source>
        <dbReference type="EMBL" id="MCM2369929.1"/>
    </source>
</evidence>
<dbReference type="RefSeq" id="WP_250927599.1">
    <property type="nucleotide sequence ID" value="NZ_JAMQBK010000015.1"/>
</dbReference>
<sequence>MIATLATSDILRLRGPKNAVSPTKPYEFLVEPEVTARGEVVDVATIFLTNRECPYRCLMCDLWKNTLDDSVKTGQIAQQIRFALERLPRARVLKLYNSGNFFDVKAIPEEDRREIAGLCDPFETVVVENHPKLCNSQCTEFASLLKGNLEVAMGLETVHPEVLPRLNKQMTLEDFRDASSYLCEHGISARAFVLLKPPFLNEDEGIEWAVKSVDFAVDCGVSCVAVIPTRPGNGAVEYLEERGDYSPPRLDSLERVLEESLGREPNHRVFADLWDAQSFSWCDECVSDRIARLAKMNLTQTVMPSIQCRRCAAEIN</sequence>
<dbReference type="InterPro" id="IPR058240">
    <property type="entry name" value="rSAM_sf"/>
</dbReference>
<protein>
    <submittedName>
        <fullName evidence="2">Radical SAM protein</fullName>
    </submittedName>
</protein>
<dbReference type="PIRSF" id="PIRSF004954">
    <property type="entry name" value="Radical_SAM"/>
    <property type="match status" value="1"/>
</dbReference>